<evidence type="ECO:0000256" key="1">
    <source>
        <dbReference type="SAM" id="MobiDB-lite"/>
    </source>
</evidence>
<proteinExistence type="predicted"/>
<reference evidence="2" key="1">
    <citation type="journal article" date="2021" name="Genome Biol. Evol.">
        <title>A High-Quality Reference Genome for a Parasitic Bivalve with Doubly Uniparental Inheritance (Bivalvia: Unionida).</title>
        <authorList>
            <person name="Smith C.H."/>
        </authorList>
    </citation>
    <scope>NUCLEOTIDE SEQUENCE</scope>
    <source>
        <strain evidence="2">CHS0354</strain>
    </source>
</reference>
<keyword evidence="3" id="KW-1185">Reference proteome</keyword>
<dbReference type="Proteomes" id="UP001195483">
    <property type="component" value="Unassembled WGS sequence"/>
</dbReference>
<protein>
    <submittedName>
        <fullName evidence="2">Uncharacterized protein</fullName>
    </submittedName>
</protein>
<feature type="region of interest" description="Disordered" evidence="1">
    <location>
        <begin position="33"/>
        <end position="60"/>
    </location>
</feature>
<gene>
    <name evidence="2" type="ORF">CHS0354_040646</name>
</gene>
<comment type="caution">
    <text evidence="2">The sequence shown here is derived from an EMBL/GenBank/DDBJ whole genome shotgun (WGS) entry which is preliminary data.</text>
</comment>
<sequence>MPARNWTGFRMGDTDLGAGSCLDLYSQFDNPPAVKDSAGRREVGSIETGVGAVQGSSRTEEEKIEGASGIVWYGLLGLAMVERKAMRVVDLIIEDKRAGGGCGESGRD</sequence>
<reference evidence="2" key="2">
    <citation type="journal article" date="2021" name="Genome Biol. Evol.">
        <title>Developing a high-quality reference genome for a parasitic bivalve with doubly uniparental inheritance (Bivalvia: Unionida).</title>
        <authorList>
            <person name="Smith C.H."/>
        </authorList>
    </citation>
    <scope>NUCLEOTIDE SEQUENCE</scope>
    <source>
        <strain evidence="2">CHS0354</strain>
        <tissue evidence="2">Mantle</tissue>
    </source>
</reference>
<name>A0AAE0TCJ5_9BIVA</name>
<reference evidence="2" key="3">
    <citation type="submission" date="2023-05" db="EMBL/GenBank/DDBJ databases">
        <authorList>
            <person name="Smith C.H."/>
        </authorList>
    </citation>
    <scope>NUCLEOTIDE SEQUENCE</scope>
    <source>
        <strain evidence="2">CHS0354</strain>
        <tissue evidence="2">Mantle</tissue>
    </source>
</reference>
<evidence type="ECO:0000313" key="3">
    <source>
        <dbReference type="Proteomes" id="UP001195483"/>
    </source>
</evidence>
<accession>A0AAE0TCJ5</accession>
<dbReference type="AlphaFoldDB" id="A0AAE0TCJ5"/>
<organism evidence="2 3">
    <name type="scientific">Potamilus streckersoni</name>
    <dbReference type="NCBI Taxonomy" id="2493646"/>
    <lineage>
        <taxon>Eukaryota</taxon>
        <taxon>Metazoa</taxon>
        <taxon>Spiralia</taxon>
        <taxon>Lophotrochozoa</taxon>
        <taxon>Mollusca</taxon>
        <taxon>Bivalvia</taxon>
        <taxon>Autobranchia</taxon>
        <taxon>Heteroconchia</taxon>
        <taxon>Palaeoheterodonta</taxon>
        <taxon>Unionida</taxon>
        <taxon>Unionoidea</taxon>
        <taxon>Unionidae</taxon>
        <taxon>Ambleminae</taxon>
        <taxon>Lampsilini</taxon>
        <taxon>Potamilus</taxon>
    </lineage>
</organism>
<dbReference type="EMBL" id="JAEAOA010002341">
    <property type="protein sequence ID" value="KAK3607736.1"/>
    <property type="molecule type" value="Genomic_DNA"/>
</dbReference>
<evidence type="ECO:0000313" key="2">
    <source>
        <dbReference type="EMBL" id="KAK3607736.1"/>
    </source>
</evidence>